<evidence type="ECO:0000259" key="3">
    <source>
        <dbReference type="Pfam" id="PF23598"/>
    </source>
</evidence>
<evidence type="ECO:0000256" key="2">
    <source>
        <dbReference type="ARBA" id="ARBA00022737"/>
    </source>
</evidence>
<dbReference type="InterPro" id="IPR050216">
    <property type="entry name" value="LRR_domain-containing"/>
</dbReference>
<protein>
    <submittedName>
        <fullName evidence="4">Leucine rich repeat protein</fullName>
    </submittedName>
</protein>
<evidence type="ECO:0000313" key="5">
    <source>
        <dbReference type="Proteomes" id="UP000011754"/>
    </source>
</evidence>
<proteinExistence type="predicted"/>
<dbReference type="Pfam" id="PF23598">
    <property type="entry name" value="LRR_14"/>
    <property type="match status" value="1"/>
</dbReference>
<evidence type="ECO:0000313" key="4">
    <source>
        <dbReference type="EMBL" id="EMF44098.1"/>
    </source>
</evidence>
<reference evidence="4 5" key="1">
    <citation type="submission" date="2013-01" db="EMBL/GenBank/DDBJ databases">
        <authorList>
            <person name="Harkins D.M."/>
            <person name="Durkin A.S."/>
            <person name="Brinkac L.M."/>
            <person name="Haft D.H."/>
            <person name="Selengut J.D."/>
            <person name="Sanka R."/>
            <person name="DePew J."/>
            <person name="Purushe J."/>
            <person name="Hartskeerl R.A."/>
            <person name="Ahmed A."/>
            <person name="van der Linden H."/>
            <person name="Goris M.G.A."/>
            <person name="Vinetz J.M."/>
            <person name="Sutton G.G."/>
            <person name="Nierman W.C."/>
            <person name="Fouts D.E."/>
        </authorList>
    </citation>
    <scope>NUCLEOTIDE SEQUENCE [LARGE SCALE GENOMIC DNA]</scope>
    <source>
        <strain evidence="4 5">TE 1992</strain>
    </source>
</reference>
<organism evidence="4 5">
    <name type="scientific">Leptospira interrogans serovar Lora str. TE 1992</name>
    <dbReference type="NCBI Taxonomy" id="1193028"/>
    <lineage>
        <taxon>Bacteria</taxon>
        <taxon>Pseudomonadati</taxon>
        <taxon>Spirochaetota</taxon>
        <taxon>Spirochaetia</taxon>
        <taxon>Leptospirales</taxon>
        <taxon>Leptospiraceae</taxon>
        <taxon>Leptospira</taxon>
    </lineage>
</organism>
<gene>
    <name evidence="4" type="ORF">LEP1GSC067_0632</name>
</gene>
<dbReference type="InterPro" id="IPR055414">
    <property type="entry name" value="LRR_R13L4/SHOC2-like"/>
</dbReference>
<dbReference type="InterPro" id="IPR003591">
    <property type="entry name" value="Leu-rich_rpt_typical-subtyp"/>
</dbReference>
<sequence>MIFNDSKNGRNLQKIVYIVFVLLSFFCKRPLKPGEYTDLEEAFKNPKDVLVLNYRDNEENPLKTLPKEIGNLQNLKELYLSANEITTLPPEIGNLKNLQVLSLNGNRLETIPKEIGNLKKLKELSIEWNKLQTLPKEIGNLKI</sequence>
<keyword evidence="1" id="KW-0433">Leucine-rich repeat</keyword>
<dbReference type="InterPro" id="IPR032675">
    <property type="entry name" value="LRR_dom_sf"/>
</dbReference>
<comment type="caution">
    <text evidence="4">The sequence shown here is derived from an EMBL/GenBank/DDBJ whole genome shotgun (WGS) entry which is preliminary data.</text>
</comment>
<accession>M3DSF4</accession>
<dbReference type="AlphaFoldDB" id="M3DSF4"/>
<dbReference type="PANTHER" id="PTHR48051">
    <property type="match status" value="1"/>
</dbReference>
<dbReference type="EMBL" id="AKWW02000017">
    <property type="protein sequence ID" value="EMF44098.1"/>
    <property type="molecule type" value="Genomic_DNA"/>
</dbReference>
<dbReference type="FunFam" id="3.80.10.10:FF:002361">
    <property type="entry name" value="Cytoplasmic membrane protein"/>
    <property type="match status" value="1"/>
</dbReference>
<evidence type="ECO:0000256" key="1">
    <source>
        <dbReference type="ARBA" id="ARBA00022614"/>
    </source>
</evidence>
<name>M3DSF4_LEPIR</name>
<keyword evidence="2" id="KW-0677">Repeat</keyword>
<dbReference type="SMART" id="SM00369">
    <property type="entry name" value="LRR_TYP"/>
    <property type="match status" value="3"/>
</dbReference>
<dbReference type="PANTHER" id="PTHR48051:SF36">
    <property type="entry name" value="CASPASE FAMILY P20 DOMAIN-CONTAINING PROTEIN"/>
    <property type="match status" value="1"/>
</dbReference>
<dbReference type="GO" id="GO:0005737">
    <property type="term" value="C:cytoplasm"/>
    <property type="evidence" value="ECO:0007669"/>
    <property type="project" value="TreeGrafter"/>
</dbReference>
<dbReference type="SUPFAM" id="SSF52058">
    <property type="entry name" value="L domain-like"/>
    <property type="match status" value="1"/>
</dbReference>
<dbReference type="Gene3D" id="3.80.10.10">
    <property type="entry name" value="Ribonuclease Inhibitor"/>
    <property type="match status" value="1"/>
</dbReference>
<dbReference type="Proteomes" id="UP000011754">
    <property type="component" value="Unassembled WGS sequence"/>
</dbReference>
<feature type="domain" description="Disease resistance R13L4/SHOC-2-like LRR" evidence="3">
    <location>
        <begin position="51"/>
        <end position="142"/>
    </location>
</feature>
<dbReference type="PROSITE" id="PS51450">
    <property type="entry name" value="LRR"/>
    <property type="match status" value="2"/>
</dbReference>
<dbReference type="InterPro" id="IPR001611">
    <property type="entry name" value="Leu-rich_rpt"/>
</dbReference>